<keyword evidence="1" id="KW-1133">Transmembrane helix</keyword>
<evidence type="ECO:0000313" key="2">
    <source>
        <dbReference type="EMBL" id="MBO8426668.1"/>
    </source>
</evidence>
<sequence>MRDYQIIILVASILVFAYLAVFSFVFSHVLDFRRNLNRRELALAIIESEQVNTLASIDELFKSEGVSYTAEEAALLSSLSSLAFDKPTHDLVIESQERIKQAKSALSYLALSNKWAEKAERYQGLVDVYADLERFYRQNVALYNSDVEAYNYWRSIPGYRPIFHILGFKSRPGI</sequence>
<dbReference type="EMBL" id="JADINA010000032">
    <property type="protein sequence ID" value="MBO8426668.1"/>
    <property type="molecule type" value="Genomic_DNA"/>
</dbReference>
<dbReference type="AlphaFoldDB" id="A0A9D9GWL6"/>
<proteinExistence type="predicted"/>
<dbReference type="Proteomes" id="UP000823634">
    <property type="component" value="Unassembled WGS sequence"/>
</dbReference>
<reference evidence="2" key="2">
    <citation type="journal article" date="2021" name="PeerJ">
        <title>Extensive microbial diversity within the chicken gut microbiome revealed by metagenomics and culture.</title>
        <authorList>
            <person name="Gilroy R."/>
            <person name="Ravi A."/>
            <person name="Getino M."/>
            <person name="Pursley I."/>
            <person name="Horton D.L."/>
            <person name="Alikhan N.F."/>
            <person name="Baker D."/>
            <person name="Gharbi K."/>
            <person name="Hall N."/>
            <person name="Watson M."/>
            <person name="Adriaenssens E.M."/>
            <person name="Foster-Nyarko E."/>
            <person name="Jarju S."/>
            <person name="Secka A."/>
            <person name="Antonio M."/>
            <person name="Oren A."/>
            <person name="Chaudhuri R.R."/>
            <person name="La Ragione R."/>
            <person name="Hildebrand F."/>
            <person name="Pallen M.J."/>
        </authorList>
    </citation>
    <scope>NUCLEOTIDE SEQUENCE</scope>
    <source>
        <strain evidence="2">17113</strain>
    </source>
</reference>
<evidence type="ECO:0008006" key="4">
    <source>
        <dbReference type="Google" id="ProtNLM"/>
    </source>
</evidence>
<protein>
    <recommendedName>
        <fullName evidence="4">LemA family protein</fullName>
    </recommendedName>
</protein>
<gene>
    <name evidence="2" type="ORF">IAC61_05070</name>
</gene>
<keyword evidence="1" id="KW-0472">Membrane</keyword>
<accession>A0A9D9GWL6</accession>
<comment type="caution">
    <text evidence="2">The sequence shown here is derived from an EMBL/GenBank/DDBJ whole genome shotgun (WGS) entry which is preliminary data.</text>
</comment>
<name>A0A9D9GWL6_9FIRM</name>
<reference evidence="2" key="1">
    <citation type="submission" date="2020-10" db="EMBL/GenBank/DDBJ databases">
        <authorList>
            <person name="Gilroy R."/>
        </authorList>
    </citation>
    <scope>NUCLEOTIDE SEQUENCE</scope>
    <source>
        <strain evidence="2">17113</strain>
    </source>
</reference>
<organism evidence="2 3">
    <name type="scientific">Candidatus Alloenteromonas pullistercoris</name>
    <dbReference type="NCBI Taxonomy" id="2840785"/>
    <lineage>
        <taxon>Bacteria</taxon>
        <taxon>Bacillati</taxon>
        <taxon>Bacillota</taxon>
        <taxon>Bacillota incertae sedis</taxon>
        <taxon>Candidatus Alloenteromonas</taxon>
    </lineage>
</organism>
<evidence type="ECO:0000256" key="1">
    <source>
        <dbReference type="SAM" id="Phobius"/>
    </source>
</evidence>
<feature type="transmembrane region" description="Helical" evidence="1">
    <location>
        <begin position="6"/>
        <end position="30"/>
    </location>
</feature>
<keyword evidence="1" id="KW-0812">Transmembrane</keyword>
<evidence type="ECO:0000313" key="3">
    <source>
        <dbReference type="Proteomes" id="UP000823634"/>
    </source>
</evidence>